<dbReference type="EMBL" id="PFEK01000007">
    <property type="protein sequence ID" value="PJE67798.1"/>
    <property type="molecule type" value="Genomic_DNA"/>
</dbReference>
<keyword evidence="5" id="KW-0862">Zinc</keyword>
<comment type="catalytic activity">
    <reaction evidence="9">
        <text>7-carboxy-7-carbaguanine + NH4(+) + 2 ATP = 7-cyano-7-carbaguanine + 2 AMP + 2 diphosphate + 2 H(+)</text>
        <dbReference type="Rhea" id="RHEA:27982"/>
        <dbReference type="ChEBI" id="CHEBI:15378"/>
        <dbReference type="ChEBI" id="CHEBI:28938"/>
        <dbReference type="ChEBI" id="CHEBI:30616"/>
        <dbReference type="ChEBI" id="CHEBI:33019"/>
        <dbReference type="ChEBI" id="CHEBI:45075"/>
        <dbReference type="ChEBI" id="CHEBI:61036"/>
        <dbReference type="ChEBI" id="CHEBI:456215"/>
        <dbReference type="EC" id="6.3.4.20"/>
    </reaction>
</comment>
<comment type="similarity">
    <text evidence="7">Belongs to the QueC family.</text>
</comment>
<dbReference type="AlphaFoldDB" id="A0A2M8L4L3"/>
<dbReference type="EC" id="6.3.4.20" evidence="8"/>
<evidence type="ECO:0000256" key="9">
    <source>
        <dbReference type="ARBA" id="ARBA00047890"/>
    </source>
</evidence>
<dbReference type="Pfam" id="PF06508">
    <property type="entry name" value="QueC"/>
    <property type="match status" value="1"/>
</dbReference>
<evidence type="ECO:0000256" key="7">
    <source>
        <dbReference type="ARBA" id="ARBA00037993"/>
    </source>
</evidence>
<accession>A0A2M8L4L3</accession>
<keyword evidence="4" id="KW-0547">Nucleotide-binding</keyword>
<gene>
    <name evidence="10" type="ORF">COU95_00420</name>
</gene>
<protein>
    <recommendedName>
        <fullName evidence="8">7-cyano-7-deazaguanine synthase</fullName>
        <ecNumber evidence="8">6.3.4.20</ecNumber>
    </recommendedName>
</protein>
<keyword evidence="2" id="KW-0436">Ligase</keyword>
<reference evidence="11" key="1">
    <citation type="submission" date="2017-09" db="EMBL/GenBank/DDBJ databases">
        <title>Depth-based differentiation of microbial function through sediment-hosted aquifers and enrichment of novel symbionts in the deep terrestrial subsurface.</title>
        <authorList>
            <person name="Probst A.J."/>
            <person name="Ladd B."/>
            <person name="Jarett J.K."/>
            <person name="Geller-Mcgrath D.E."/>
            <person name="Sieber C.M.K."/>
            <person name="Emerson J.B."/>
            <person name="Anantharaman K."/>
            <person name="Thomas B.C."/>
            <person name="Malmstrom R."/>
            <person name="Stieglmeier M."/>
            <person name="Klingl A."/>
            <person name="Woyke T."/>
            <person name="Ryan C.M."/>
            <person name="Banfield J.F."/>
        </authorList>
    </citation>
    <scope>NUCLEOTIDE SEQUENCE [LARGE SCALE GENOMIC DNA]</scope>
</reference>
<name>A0A2M8L4L3_9BACT</name>
<dbReference type="SUPFAM" id="SSF52402">
    <property type="entry name" value="Adenine nucleotide alpha hydrolases-like"/>
    <property type="match status" value="2"/>
</dbReference>
<dbReference type="GO" id="GO:0046872">
    <property type="term" value="F:metal ion binding"/>
    <property type="evidence" value="ECO:0007669"/>
    <property type="project" value="UniProtKB-KW"/>
</dbReference>
<evidence type="ECO:0000256" key="2">
    <source>
        <dbReference type="ARBA" id="ARBA00022598"/>
    </source>
</evidence>
<dbReference type="PANTHER" id="PTHR42914:SF1">
    <property type="entry name" value="7-CYANO-7-DEAZAGUANINE SYNTHASE"/>
    <property type="match status" value="1"/>
</dbReference>
<proteinExistence type="inferred from homology"/>
<dbReference type="Proteomes" id="UP000231474">
    <property type="component" value="Unassembled WGS sequence"/>
</dbReference>
<dbReference type="GO" id="GO:0005524">
    <property type="term" value="F:ATP binding"/>
    <property type="evidence" value="ECO:0007669"/>
    <property type="project" value="UniProtKB-KW"/>
</dbReference>
<dbReference type="InterPro" id="IPR014729">
    <property type="entry name" value="Rossmann-like_a/b/a_fold"/>
</dbReference>
<evidence type="ECO:0000313" key="10">
    <source>
        <dbReference type="EMBL" id="PJE67798.1"/>
    </source>
</evidence>
<dbReference type="Gene3D" id="3.40.50.620">
    <property type="entry name" value="HUPs"/>
    <property type="match status" value="1"/>
</dbReference>
<evidence type="ECO:0000256" key="3">
    <source>
        <dbReference type="ARBA" id="ARBA00022723"/>
    </source>
</evidence>
<keyword evidence="6" id="KW-0067">ATP-binding</keyword>
<sequence>MRLNKISEKEFLSRLKKRRLEDLETIRVIEDFLLKKRGYVFRMPPPGSPVILLVSGGMDSITSWGISMEEFGLKVYPLSFDKGEKRRKKEEASLNFFSEFYSKRYPDLFVRPFKLSVDLRKISIPIEKATKILHPQIILDNLDSRGNISLNLSLGSFTLLPFYAMLFSRYLLSTQNIKIKTIFCSVTKGDDVPSQTLTALRITMMAMCVASREYDWQFSSAVFEKETRLFFSKADLVSWAEEEGIPLEKTWSCYRDFRYQCGDCIACYMRIKAFRKAGVADRTLYLSPFAPYQQKLRFEVARFLRSIGIDPKILKALYKKIFKGA</sequence>
<comment type="caution">
    <text evidence="10">The sequence shown here is derived from an EMBL/GenBank/DDBJ whole genome shotgun (WGS) entry which is preliminary data.</text>
</comment>
<evidence type="ECO:0000256" key="8">
    <source>
        <dbReference type="ARBA" id="ARBA00039149"/>
    </source>
</evidence>
<dbReference type="PANTHER" id="PTHR42914">
    <property type="entry name" value="7-CYANO-7-DEAZAGUANINE SYNTHASE"/>
    <property type="match status" value="1"/>
</dbReference>
<evidence type="ECO:0000256" key="5">
    <source>
        <dbReference type="ARBA" id="ARBA00022833"/>
    </source>
</evidence>
<evidence type="ECO:0000256" key="6">
    <source>
        <dbReference type="ARBA" id="ARBA00022840"/>
    </source>
</evidence>
<keyword evidence="3" id="KW-0479">Metal-binding</keyword>
<comment type="pathway">
    <text evidence="1">Purine metabolism; 7-cyano-7-deazaguanine biosynthesis.</text>
</comment>
<evidence type="ECO:0000256" key="1">
    <source>
        <dbReference type="ARBA" id="ARBA00005061"/>
    </source>
</evidence>
<dbReference type="GO" id="GO:0016874">
    <property type="term" value="F:ligase activity"/>
    <property type="evidence" value="ECO:0007669"/>
    <property type="project" value="UniProtKB-KW"/>
</dbReference>
<organism evidence="10 11">
    <name type="scientific">Candidatus Shapirobacteria bacterium CG10_big_fil_rev_8_21_14_0_10_40_9</name>
    <dbReference type="NCBI Taxonomy" id="1974888"/>
    <lineage>
        <taxon>Bacteria</taxon>
        <taxon>Candidatus Shapironibacteriota</taxon>
    </lineage>
</organism>
<evidence type="ECO:0000256" key="4">
    <source>
        <dbReference type="ARBA" id="ARBA00022741"/>
    </source>
</evidence>
<evidence type="ECO:0000313" key="11">
    <source>
        <dbReference type="Proteomes" id="UP000231474"/>
    </source>
</evidence>
<dbReference type="InterPro" id="IPR018317">
    <property type="entry name" value="QueC"/>
</dbReference>